<accession>A0A3N4KPK8</accession>
<dbReference type="AlphaFoldDB" id="A0A3N4KPK8"/>
<keyword evidence="3" id="KW-1185">Reference proteome</keyword>
<keyword evidence="1" id="KW-0472">Membrane</keyword>
<sequence length="74" mass="7574">MILQAQSKAACCYFTPQFSSSAAAVEATTAAAEGVEASVVDLGQAVPVQDWALATLALTAIIEIGLLIYEGVIT</sequence>
<keyword evidence="1" id="KW-1133">Transmembrane helix</keyword>
<reference evidence="2 3" key="1">
    <citation type="journal article" date="2018" name="Nat. Ecol. Evol.">
        <title>Pezizomycetes genomes reveal the molecular basis of ectomycorrhizal truffle lifestyle.</title>
        <authorList>
            <person name="Murat C."/>
            <person name="Payen T."/>
            <person name="Noel B."/>
            <person name="Kuo A."/>
            <person name="Morin E."/>
            <person name="Chen J."/>
            <person name="Kohler A."/>
            <person name="Krizsan K."/>
            <person name="Balestrini R."/>
            <person name="Da Silva C."/>
            <person name="Montanini B."/>
            <person name="Hainaut M."/>
            <person name="Levati E."/>
            <person name="Barry K.W."/>
            <person name="Belfiori B."/>
            <person name="Cichocki N."/>
            <person name="Clum A."/>
            <person name="Dockter R.B."/>
            <person name="Fauchery L."/>
            <person name="Guy J."/>
            <person name="Iotti M."/>
            <person name="Le Tacon F."/>
            <person name="Lindquist E.A."/>
            <person name="Lipzen A."/>
            <person name="Malagnac F."/>
            <person name="Mello A."/>
            <person name="Molinier V."/>
            <person name="Miyauchi S."/>
            <person name="Poulain J."/>
            <person name="Riccioni C."/>
            <person name="Rubini A."/>
            <person name="Sitrit Y."/>
            <person name="Splivallo R."/>
            <person name="Traeger S."/>
            <person name="Wang M."/>
            <person name="Zifcakova L."/>
            <person name="Wipf D."/>
            <person name="Zambonelli A."/>
            <person name="Paolocci F."/>
            <person name="Nowrousian M."/>
            <person name="Ottonello S."/>
            <person name="Baldrian P."/>
            <person name="Spatafora J.W."/>
            <person name="Henrissat B."/>
            <person name="Nagy L.G."/>
            <person name="Aury J.M."/>
            <person name="Wincker P."/>
            <person name="Grigoriev I.V."/>
            <person name="Bonfante P."/>
            <person name="Martin F.M."/>
        </authorList>
    </citation>
    <scope>NUCLEOTIDE SEQUENCE [LARGE SCALE GENOMIC DNA]</scope>
    <source>
        <strain evidence="2 3">CCBAS932</strain>
    </source>
</reference>
<evidence type="ECO:0000313" key="2">
    <source>
        <dbReference type="EMBL" id="RPB12430.1"/>
    </source>
</evidence>
<evidence type="ECO:0000313" key="3">
    <source>
        <dbReference type="Proteomes" id="UP000277580"/>
    </source>
</evidence>
<keyword evidence="1" id="KW-0812">Transmembrane</keyword>
<dbReference type="InParanoid" id="A0A3N4KPK8"/>
<organism evidence="2 3">
    <name type="scientific">Morchella conica CCBAS932</name>
    <dbReference type="NCBI Taxonomy" id="1392247"/>
    <lineage>
        <taxon>Eukaryota</taxon>
        <taxon>Fungi</taxon>
        <taxon>Dikarya</taxon>
        <taxon>Ascomycota</taxon>
        <taxon>Pezizomycotina</taxon>
        <taxon>Pezizomycetes</taxon>
        <taxon>Pezizales</taxon>
        <taxon>Morchellaceae</taxon>
        <taxon>Morchella</taxon>
    </lineage>
</organism>
<name>A0A3N4KPK8_9PEZI</name>
<proteinExistence type="predicted"/>
<dbReference type="EMBL" id="ML119129">
    <property type="protein sequence ID" value="RPB12430.1"/>
    <property type="molecule type" value="Genomic_DNA"/>
</dbReference>
<evidence type="ECO:0000256" key="1">
    <source>
        <dbReference type="SAM" id="Phobius"/>
    </source>
</evidence>
<feature type="transmembrane region" description="Helical" evidence="1">
    <location>
        <begin position="51"/>
        <end position="69"/>
    </location>
</feature>
<gene>
    <name evidence="2" type="ORF">P167DRAFT_574488</name>
</gene>
<dbReference type="Proteomes" id="UP000277580">
    <property type="component" value="Unassembled WGS sequence"/>
</dbReference>
<protein>
    <submittedName>
        <fullName evidence="2">Uncharacterized protein</fullName>
    </submittedName>
</protein>